<dbReference type="Proteomes" id="UP000694251">
    <property type="component" value="Chromosome 7"/>
</dbReference>
<dbReference type="AlphaFoldDB" id="A0A8T2BNV3"/>
<dbReference type="InterPro" id="IPR006566">
    <property type="entry name" value="FBD"/>
</dbReference>
<accession>A0A8T2BNV3</accession>
<dbReference type="PANTHER" id="PTHR31900:SF34">
    <property type="entry name" value="EMB|CAB62440.1-RELATED"/>
    <property type="match status" value="1"/>
</dbReference>
<dbReference type="InterPro" id="IPR050232">
    <property type="entry name" value="FBL13/AtMIF1-like"/>
</dbReference>
<reference evidence="2 3" key="1">
    <citation type="submission" date="2020-12" db="EMBL/GenBank/DDBJ databases">
        <title>Concerted genomic and epigenomic changes stabilize Arabidopsis allopolyploids.</title>
        <authorList>
            <person name="Chen Z."/>
        </authorList>
    </citation>
    <scope>NUCLEOTIDE SEQUENCE [LARGE SCALE GENOMIC DNA]</scope>
    <source>
        <strain evidence="2">As9502</strain>
        <tissue evidence="2">Leaf</tissue>
    </source>
</reference>
<dbReference type="InterPro" id="IPR001810">
    <property type="entry name" value="F-box_dom"/>
</dbReference>
<keyword evidence="3" id="KW-1185">Reference proteome</keyword>
<evidence type="ECO:0000313" key="3">
    <source>
        <dbReference type="Proteomes" id="UP000694251"/>
    </source>
</evidence>
<sequence length="792" mass="90500">MTRCKNGSVVDADRISQLPEALILQILCLLPTNVAITTSVLSKQWQSLWKMLPKLNFDSLLHRLELENVCKSLQLHKAPVLESFNLRVHFAGSNYNAVDSGILTGVLIGIAMDRNVRELVLNVYIHHGSLRIPSSLYNSETLETLKLELNVVMDVPSLVSLKSLRTLHLKYVDFKDEESIRNLLSGCPNLEDFMVHRSSSSSVKTFIIDVPTLQRLTIHNGDSSRIRERHCDYVISTPSLKYLKIEEGIRSFESFVIENVPELIEVNITNVSEIIDEKLLVFLTSVKRLSLALTPSVFKFPTGSIFDQLVYLELFTNKKAWWNLLPLMLHSSPSLQVLKLIDNLDGMNYVDASGVWNQPKNVPECLLFHLETFMWEGYKWKREEEILCLLPTKAAITTSVLSKQWQSHWKMLPKLNFKSLHRRLELDNVCKSLLSHKAPVLQSFGLKVRLDGRNNAVDIGILIGIAFTRNVRELVLGVHFYRGFFKLPRSLYNCETLETLKLILNVDMDVPSSVSLKSLRTLHLHGVEFKDDESVLNLLSGCPNLQEFVLRRNSCSSLKTFTIQVPSLQRLTIHNGSGGQQPWGYVINTPSLKYLEIEGSKAFESFLIEDVPELMEVNITNVSEIIDEKLLIVLTSVKCLSLALSHLVFTKLPTGSIFCELVYLELSTNPKAWWVLLTLMLQSSPKLKVLKLIDVSNYVQCWMDNVVASGEWNQQQNVPECLLFHLETFMWKGYKWKQREEREVAKYILKNTNRLKSATFYSKRISYEDRLAVVKDLKSVVKATNSCKLQFL</sequence>
<evidence type="ECO:0000259" key="1">
    <source>
        <dbReference type="SMART" id="SM00579"/>
    </source>
</evidence>
<dbReference type="Pfam" id="PF08387">
    <property type="entry name" value="FBD"/>
    <property type="match status" value="2"/>
</dbReference>
<dbReference type="InterPro" id="IPR053781">
    <property type="entry name" value="F-box_AtFBL13-like"/>
</dbReference>
<dbReference type="Pfam" id="PF24758">
    <property type="entry name" value="LRR_At5g56370"/>
    <property type="match status" value="2"/>
</dbReference>
<feature type="domain" description="FBD" evidence="1">
    <location>
        <begin position="720"/>
        <end position="792"/>
    </location>
</feature>
<proteinExistence type="predicted"/>
<dbReference type="CDD" id="cd22160">
    <property type="entry name" value="F-box_AtFBL13-like"/>
    <property type="match status" value="1"/>
</dbReference>
<dbReference type="Pfam" id="PF00646">
    <property type="entry name" value="F-box"/>
    <property type="match status" value="1"/>
</dbReference>
<protein>
    <submittedName>
        <fullName evidence="2">FBD domain</fullName>
    </submittedName>
</protein>
<dbReference type="EMBL" id="JAEFBJ010000007">
    <property type="protein sequence ID" value="KAG7588555.1"/>
    <property type="molecule type" value="Genomic_DNA"/>
</dbReference>
<organism evidence="2 3">
    <name type="scientific">Arabidopsis suecica</name>
    <name type="common">Swedish thale-cress</name>
    <name type="synonym">Cardaminopsis suecica</name>
    <dbReference type="NCBI Taxonomy" id="45249"/>
    <lineage>
        <taxon>Eukaryota</taxon>
        <taxon>Viridiplantae</taxon>
        <taxon>Streptophyta</taxon>
        <taxon>Embryophyta</taxon>
        <taxon>Tracheophyta</taxon>
        <taxon>Spermatophyta</taxon>
        <taxon>Magnoliopsida</taxon>
        <taxon>eudicotyledons</taxon>
        <taxon>Gunneridae</taxon>
        <taxon>Pentapetalae</taxon>
        <taxon>rosids</taxon>
        <taxon>malvids</taxon>
        <taxon>Brassicales</taxon>
        <taxon>Brassicaceae</taxon>
        <taxon>Camelineae</taxon>
        <taxon>Arabidopsis</taxon>
    </lineage>
</organism>
<dbReference type="OrthoDB" id="1059358at2759"/>
<evidence type="ECO:0000313" key="2">
    <source>
        <dbReference type="EMBL" id="KAG7588555.1"/>
    </source>
</evidence>
<dbReference type="PANTHER" id="PTHR31900">
    <property type="entry name" value="F-BOX/RNI SUPERFAMILY PROTEIN-RELATED"/>
    <property type="match status" value="1"/>
</dbReference>
<gene>
    <name evidence="2" type="ORF">ISN44_As07g008820</name>
</gene>
<name>A0A8T2BNV3_ARASU</name>
<comment type="caution">
    <text evidence="2">The sequence shown here is derived from an EMBL/GenBank/DDBJ whole genome shotgun (WGS) entry which is preliminary data.</text>
</comment>
<dbReference type="InterPro" id="IPR055411">
    <property type="entry name" value="LRR_FXL15/At3g58940/PEG3-like"/>
</dbReference>
<dbReference type="SMART" id="SM00579">
    <property type="entry name" value="FBD"/>
    <property type="match status" value="1"/>
</dbReference>